<name>A0A176S1G1_9GAMM</name>
<reference evidence="2 3" key="1">
    <citation type="submission" date="2016-05" db="EMBL/GenBank/DDBJ databases">
        <title>Single-cell genome of chain-forming Candidatus Thiomargarita nelsonii and comparison to other large sulfur-oxidizing bacteria.</title>
        <authorList>
            <person name="Winkel M."/>
            <person name="Salman V."/>
            <person name="Woyke T."/>
            <person name="Schulz-Vogt H."/>
            <person name="Richter M."/>
            <person name="Flood B."/>
            <person name="Bailey J."/>
            <person name="Amann R."/>
            <person name="Mussmann M."/>
        </authorList>
    </citation>
    <scope>NUCLEOTIDE SEQUENCE [LARGE SCALE GENOMIC DNA]</scope>
    <source>
        <strain evidence="2 3">THI036</strain>
    </source>
</reference>
<gene>
    <name evidence="2" type="ORF">THIOM_002319</name>
</gene>
<proteinExistence type="predicted"/>
<keyword evidence="3" id="KW-1185">Reference proteome</keyword>
<comment type="caution">
    <text evidence="2">The sequence shown here is derived from an EMBL/GenBank/DDBJ whole genome shotgun (WGS) entry which is preliminary data.</text>
</comment>
<sequence>MALRWRVGTRNSRFLTAVCFRFYSLSPISCTHYRDKKRRSKIRKGQQGYHSPPRTAHT</sequence>
<evidence type="ECO:0000313" key="2">
    <source>
        <dbReference type="EMBL" id="OAD21901.1"/>
    </source>
</evidence>
<feature type="region of interest" description="Disordered" evidence="1">
    <location>
        <begin position="35"/>
        <end position="58"/>
    </location>
</feature>
<protein>
    <submittedName>
        <fullName evidence="2">Uncharacterized protein</fullName>
    </submittedName>
</protein>
<evidence type="ECO:0000313" key="3">
    <source>
        <dbReference type="Proteomes" id="UP000076962"/>
    </source>
</evidence>
<accession>A0A176S1G1</accession>
<organism evidence="2 3">
    <name type="scientific">Candidatus Thiomargarita nelsonii</name>
    <dbReference type="NCBI Taxonomy" id="1003181"/>
    <lineage>
        <taxon>Bacteria</taxon>
        <taxon>Pseudomonadati</taxon>
        <taxon>Pseudomonadota</taxon>
        <taxon>Gammaproteobacteria</taxon>
        <taxon>Thiotrichales</taxon>
        <taxon>Thiotrichaceae</taxon>
        <taxon>Thiomargarita</taxon>
    </lineage>
</organism>
<feature type="compositionally biased region" description="Basic residues" evidence="1">
    <location>
        <begin position="35"/>
        <end position="44"/>
    </location>
</feature>
<dbReference type="Proteomes" id="UP000076962">
    <property type="component" value="Unassembled WGS sequence"/>
</dbReference>
<evidence type="ECO:0000256" key="1">
    <source>
        <dbReference type="SAM" id="MobiDB-lite"/>
    </source>
</evidence>
<dbReference type="AlphaFoldDB" id="A0A176S1G1"/>
<dbReference type="EMBL" id="LUTY01001307">
    <property type="protein sequence ID" value="OAD21901.1"/>
    <property type="molecule type" value="Genomic_DNA"/>
</dbReference>